<feature type="compositionally biased region" description="Basic and acidic residues" evidence="3">
    <location>
        <begin position="78"/>
        <end position="88"/>
    </location>
</feature>
<dbReference type="OrthoDB" id="424974at2759"/>
<feature type="domain" description="Xylanolytic transcriptional activator regulatory" evidence="4">
    <location>
        <begin position="394"/>
        <end position="469"/>
    </location>
</feature>
<dbReference type="EMBL" id="KN882061">
    <property type="protein sequence ID" value="KIY45194.1"/>
    <property type="molecule type" value="Genomic_DNA"/>
</dbReference>
<evidence type="ECO:0000256" key="1">
    <source>
        <dbReference type="ARBA" id="ARBA00004123"/>
    </source>
</evidence>
<dbReference type="GO" id="GO:0006351">
    <property type="term" value="P:DNA-templated transcription"/>
    <property type="evidence" value="ECO:0007669"/>
    <property type="project" value="InterPro"/>
</dbReference>
<feature type="compositionally biased region" description="Basic and acidic residues" evidence="3">
    <location>
        <begin position="19"/>
        <end position="33"/>
    </location>
</feature>
<evidence type="ECO:0000259" key="4">
    <source>
        <dbReference type="SMART" id="SM00906"/>
    </source>
</evidence>
<dbReference type="GO" id="GO:0008270">
    <property type="term" value="F:zinc ion binding"/>
    <property type="evidence" value="ECO:0007669"/>
    <property type="project" value="InterPro"/>
</dbReference>
<evidence type="ECO:0000313" key="6">
    <source>
        <dbReference type="Proteomes" id="UP000054144"/>
    </source>
</evidence>
<accession>A0A0D7A478</accession>
<dbReference type="CDD" id="cd12148">
    <property type="entry name" value="fungal_TF_MHR"/>
    <property type="match status" value="1"/>
</dbReference>
<organism evidence="5 6">
    <name type="scientific">Fistulina hepatica ATCC 64428</name>
    <dbReference type="NCBI Taxonomy" id="1128425"/>
    <lineage>
        <taxon>Eukaryota</taxon>
        <taxon>Fungi</taxon>
        <taxon>Dikarya</taxon>
        <taxon>Basidiomycota</taxon>
        <taxon>Agaricomycotina</taxon>
        <taxon>Agaricomycetes</taxon>
        <taxon>Agaricomycetidae</taxon>
        <taxon>Agaricales</taxon>
        <taxon>Fistulinaceae</taxon>
        <taxon>Fistulina</taxon>
    </lineage>
</organism>
<dbReference type="GO" id="GO:0003677">
    <property type="term" value="F:DNA binding"/>
    <property type="evidence" value="ECO:0007669"/>
    <property type="project" value="InterPro"/>
</dbReference>
<gene>
    <name evidence="5" type="ORF">FISHEDRAFT_49804</name>
</gene>
<dbReference type="PANTHER" id="PTHR31001:SF56">
    <property type="entry name" value="ZN(2)-C6 FUNGAL-TYPE DOMAIN-CONTAINING PROTEIN"/>
    <property type="match status" value="1"/>
</dbReference>
<dbReference type="AlphaFoldDB" id="A0A0D7A478"/>
<name>A0A0D7A478_9AGAR</name>
<keyword evidence="2" id="KW-0539">Nucleus</keyword>
<evidence type="ECO:0000256" key="3">
    <source>
        <dbReference type="SAM" id="MobiDB-lite"/>
    </source>
</evidence>
<reference evidence="5 6" key="1">
    <citation type="journal article" date="2015" name="Fungal Genet. Biol.">
        <title>Evolution of novel wood decay mechanisms in Agaricales revealed by the genome sequences of Fistulina hepatica and Cylindrobasidium torrendii.</title>
        <authorList>
            <person name="Floudas D."/>
            <person name="Held B.W."/>
            <person name="Riley R."/>
            <person name="Nagy L.G."/>
            <person name="Koehler G."/>
            <person name="Ransdell A.S."/>
            <person name="Younus H."/>
            <person name="Chow J."/>
            <person name="Chiniquy J."/>
            <person name="Lipzen A."/>
            <person name="Tritt A."/>
            <person name="Sun H."/>
            <person name="Haridas S."/>
            <person name="LaButti K."/>
            <person name="Ohm R.A."/>
            <person name="Kues U."/>
            <person name="Blanchette R.A."/>
            <person name="Grigoriev I.V."/>
            <person name="Minto R.E."/>
            <person name="Hibbett D.S."/>
        </authorList>
    </citation>
    <scope>NUCLEOTIDE SEQUENCE [LARGE SCALE GENOMIC DNA]</scope>
    <source>
        <strain evidence="5 6">ATCC 64428</strain>
    </source>
</reference>
<dbReference type="Pfam" id="PF04082">
    <property type="entry name" value="Fungal_trans"/>
    <property type="match status" value="1"/>
</dbReference>
<dbReference type="PANTHER" id="PTHR31001">
    <property type="entry name" value="UNCHARACTERIZED TRANSCRIPTIONAL REGULATORY PROTEIN"/>
    <property type="match status" value="1"/>
</dbReference>
<dbReference type="Proteomes" id="UP000054144">
    <property type="component" value="Unassembled WGS sequence"/>
</dbReference>
<dbReference type="SMART" id="SM00906">
    <property type="entry name" value="Fungal_trans"/>
    <property type="match status" value="1"/>
</dbReference>
<evidence type="ECO:0000256" key="2">
    <source>
        <dbReference type="ARBA" id="ARBA00023242"/>
    </source>
</evidence>
<proteinExistence type="predicted"/>
<feature type="region of interest" description="Disordered" evidence="3">
    <location>
        <begin position="200"/>
        <end position="246"/>
    </location>
</feature>
<keyword evidence="6" id="KW-1185">Reference proteome</keyword>
<evidence type="ECO:0000313" key="5">
    <source>
        <dbReference type="EMBL" id="KIY45194.1"/>
    </source>
</evidence>
<dbReference type="InterPro" id="IPR007219">
    <property type="entry name" value="XnlR_reg_dom"/>
</dbReference>
<feature type="region of interest" description="Disordered" evidence="3">
    <location>
        <begin position="1"/>
        <end position="88"/>
    </location>
</feature>
<sequence>MLSHALGRQGFPGPGDASTTDHSDLRPLKRPRSDSSPVNMYRETDLPGWTAPSPSAHDEQPKHTLAQASTPSSSSRPTTKEEKGSLRKLSCKECRRRTSDLCYGIYTFVVGCAEICPEGALTSGRGSRFILANTEQLHDKISMLTERVRQLEEGLAALQVTVSTETHPLLTPQLLRLKTQDLPSSDTIVSPVSHPVASAAPLLQRDNLSKTTSPTSEAVELPQARGSSDVSDGHQREGTPPEVPPDIMQLSATFPFPWAVDMSVRKRIRDALPPRSEAEHICEEARRNALWQYNLDASETFLPNLLHYCYTTPIEDLSPRRLALLLMVLSVGSLVDLNRPLGSLHGEAYHHLARASVCEIPLFEEPDFDTVHALFFMIWYHLIFSDNKKAVGYAWNLLGFVAKLTQGLNSLTDRDASRGKVIPEEHEKRRTIFWEMMNLDYRMSLSLGRPPSIYMAHVDVKPPSYLADGMYVPKEEVIYHEWKNSFLIRCLSPILDSMITVQQPDYSHILLLDANVREFGIPALLHPSNATSRNHRFLVMQRALVSTGRDIALLQLHRRYFTDAMNGPDAFSLNHRYAPSVLATYMAAASLIAAVESLFDQEDQLSARFLCFWFNAFSGAVTLSLLISRAPSSPLVPYALQDLERVSRLFRRAGQILPFSAKTLPVLDRITERSRRLYMQWHGTNSEPAAARQPHYAPNPHARNSLPACFMEAHGALARYAQHINFSAPPPPTLPASEYPPAPHMDGSSEAWLPDIYHFNSAGISIDERYAVATAPKTPFTPSSPRVSKGESFNFDYGALSADEAETVFMAWF</sequence>
<comment type="subcellular location">
    <subcellularLocation>
        <location evidence="1">Nucleus</location>
    </subcellularLocation>
</comment>
<protein>
    <recommendedName>
        <fullName evidence="4">Xylanolytic transcriptional activator regulatory domain-containing protein</fullName>
    </recommendedName>
</protein>
<dbReference type="GO" id="GO:0005634">
    <property type="term" value="C:nucleus"/>
    <property type="evidence" value="ECO:0007669"/>
    <property type="project" value="UniProtKB-SubCell"/>
</dbReference>
<dbReference type="InterPro" id="IPR050613">
    <property type="entry name" value="Sec_Metabolite_Reg"/>
</dbReference>